<gene>
    <name evidence="2" type="ORF">SPARVUS_LOCUS6977651</name>
</gene>
<evidence type="ECO:0000313" key="3">
    <source>
        <dbReference type="Proteomes" id="UP001162483"/>
    </source>
</evidence>
<keyword evidence="1" id="KW-1133">Transmembrane helix</keyword>
<accession>A0ABN9DB37</accession>
<evidence type="ECO:0000256" key="1">
    <source>
        <dbReference type="SAM" id="Phobius"/>
    </source>
</evidence>
<keyword evidence="1" id="KW-0472">Membrane</keyword>
<name>A0ABN9DB37_9NEOB</name>
<sequence length="56" mass="6268">MAFMCTDGHWYMALIGTARWQLWSLTGGTYGATLIIRALMISALRLSLSAWGEDCR</sequence>
<dbReference type="Proteomes" id="UP001162483">
    <property type="component" value="Unassembled WGS sequence"/>
</dbReference>
<organism evidence="2 3">
    <name type="scientific">Staurois parvus</name>
    <dbReference type="NCBI Taxonomy" id="386267"/>
    <lineage>
        <taxon>Eukaryota</taxon>
        <taxon>Metazoa</taxon>
        <taxon>Chordata</taxon>
        <taxon>Craniata</taxon>
        <taxon>Vertebrata</taxon>
        <taxon>Euteleostomi</taxon>
        <taxon>Amphibia</taxon>
        <taxon>Batrachia</taxon>
        <taxon>Anura</taxon>
        <taxon>Neobatrachia</taxon>
        <taxon>Ranoidea</taxon>
        <taxon>Ranidae</taxon>
        <taxon>Staurois</taxon>
    </lineage>
</organism>
<reference evidence="2" key="1">
    <citation type="submission" date="2023-05" db="EMBL/GenBank/DDBJ databases">
        <authorList>
            <person name="Stuckert A."/>
        </authorList>
    </citation>
    <scope>NUCLEOTIDE SEQUENCE</scope>
</reference>
<evidence type="ECO:0000313" key="2">
    <source>
        <dbReference type="EMBL" id="CAI9569780.1"/>
    </source>
</evidence>
<protein>
    <submittedName>
        <fullName evidence="2">Uncharacterized protein</fullName>
    </submittedName>
</protein>
<proteinExistence type="predicted"/>
<feature type="transmembrane region" description="Helical" evidence="1">
    <location>
        <begin position="20"/>
        <end position="40"/>
    </location>
</feature>
<keyword evidence="1" id="KW-0812">Transmembrane</keyword>
<dbReference type="EMBL" id="CATNWA010014265">
    <property type="protein sequence ID" value="CAI9569780.1"/>
    <property type="molecule type" value="Genomic_DNA"/>
</dbReference>
<comment type="caution">
    <text evidence="2">The sequence shown here is derived from an EMBL/GenBank/DDBJ whole genome shotgun (WGS) entry which is preliminary data.</text>
</comment>
<keyword evidence="3" id="KW-1185">Reference proteome</keyword>